<comment type="similarity">
    <text evidence="3">Belongs to the FdhD family.</text>
</comment>
<dbReference type="InterPro" id="IPR003786">
    <property type="entry name" value="FdhD"/>
</dbReference>
<evidence type="ECO:0000313" key="5">
    <source>
        <dbReference type="Proteomes" id="UP000007488"/>
    </source>
</evidence>
<dbReference type="PANTHER" id="PTHR30592:SF1">
    <property type="entry name" value="SULFUR CARRIER PROTEIN FDHD"/>
    <property type="match status" value="1"/>
</dbReference>
<feature type="active site" description="Cysteine persulfide intermediate" evidence="3">
    <location>
        <position position="108"/>
    </location>
</feature>
<evidence type="ECO:0000313" key="4">
    <source>
        <dbReference type="EMBL" id="ADY56572.1"/>
    </source>
</evidence>
<dbReference type="PIRSF" id="PIRSF015626">
    <property type="entry name" value="FdhD"/>
    <property type="match status" value="1"/>
</dbReference>
<dbReference type="AlphaFoldDB" id="F0SUC2"/>
<dbReference type="Proteomes" id="UP000007488">
    <property type="component" value="Chromosome"/>
</dbReference>
<proteinExistence type="inferred from homology"/>
<dbReference type="SUPFAM" id="SSF53927">
    <property type="entry name" value="Cytidine deaminase-like"/>
    <property type="match status" value="1"/>
</dbReference>
<accession>F0SUC2</accession>
<dbReference type="PANTHER" id="PTHR30592">
    <property type="entry name" value="FORMATE DEHYDROGENASE"/>
    <property type="match status" value="1"/>
</dbReference>
<feature type="binding site" evidence="3">
    <location>
        <begin position="246"/>
        <end position="251"/>
    </location>
    <ligand>
        <name>Mo-bis(molybdopterin guanine dinucleotide)</name>
        <dbReference type="ChEBI" id="CHEBI:60539"/>
    </ligand>
</feature>
<dbReference type="eggNOG" id="COG1526">
    <property type="taxonomic scope" value="Bacteria"/>
</dbReference>
<dbReference type="Gene3D" id="3.10.20.10">
    <property type="match status" value="1"/>
</dbReference>
<dbReference type="STRING" id="645991.Sgly_2283"/>
<gene>
    <name evidence="3" type="primary">fdhD</name>
    <name evidence="4" type="ordered locus">Sgly_2283</name>
</gene>
<dbReference type="HAMAP" id="MF_00187">
    <property type="entry name" value="FdhD"/>
    <property type="match status" value="1"/>
</dbReference>
<sequence>MMSEKMLKKITVAKSAKGKREDSADLVAVERPLTLFVNDFELVTMICSPDAYLELAVGFLISEGMIGSFSDIQNYICQEEEGLIRFALKMEPEKRKESFLRRNLASCCGRGSANFYFINDAREMKPLENSPEVVLLKQIELLHEMEEAAEIFRKTGGVHNAALAGDSLIVRFEDIGRHNAVDKIIGYSCLHRISLQDKSLLLSGRISSEMVIKAARAGIPAIISRAAATDLAITMAEELNILLAGFVREGKATIYTQFSRVIM</sequence>
<dbReference type="GO" id="GO:0097163">
    <property type="term" value="F:sulfur carrier activity"/>
    <property type="evidence" value="ECO:0007669"/>
    <property type="project" value="UniProtKB-UniRule"/>
</dbReference>
<dbReference type="HOGENOM" id="CLU_056887_4_1_9"/>
<evidence type="ECO:0000256" key="3">
    <source>
        <dbReference type="HAMAP-Rule" id="MF_00187"/>
    </source>
</evidence>
<keyword evidence="5" id="KW-1185">Reference proteome</keyword>
<keyword evidence="1 3" id="KW-0963">Cytoplasm</keyword>
<dbReference type="KEGG" id="sgy:Sgly_2283"/>
<reference evidence="4 5" key="1">
    <citation type="journal article" date="2011" name="Stand. Genomic Sci.">
        <title>Complete genome sequence of Syntrophobotulus glycolicus type strain (FlGlyR).</title>
        <authorList>
            <person name="Han C."/>
            <person name="Mwirichia R."/>
            <person name="Chertkov O."/>
            <person name="Held B."/>
            <person name="Lapidus A."/>
            <person name="Nolan M."/>
            <person name="Lucas S."/>
            <person name="Hammon N."/>
            <person name="Deshpande S."/>
            <person name="Cheng J.F."/>
            <person name="Tapia R."/>
            <person name="Goodwin L."/>
            <person name="Pitluck S."/>
            <person name="Huntemann M."/>
            <person name="Liolios K."/>
            <person name="Ivanova N."/>
            <person name="Pagani I."/>
            <person name="Mavromatis K."/>
            <person name="Ovchinikova G."/>
            <person name="Pati A."/>
            <person name="Chen A."/>
            <person name="Palaniappan K."/>
            <person name="Land M."/>
            <person name="Hauser L."/>
            <person name="Brambilla E.M."/>
            <person name="Rohde M."/>
            <person name="Spring S."/>
            <person name="Sikorski J."/>
            <person name="Goker M."/>
            <person name="Woyke T."/>
            <person name="Bristow J."/>
            <person name="Eisen J.A."/>
            <person name="Markowitz V."/>
            <person name="Hugenholtz P."/>
            <person name="Kyrpides N.C."/>
            <person name="Klenk H.P."/>
            <person name="Detter J.C."/>
        </authorList>
    </citation>
    <scope>NUCLEOTIDE SEQUENCE [LARGE SCALE GENOMIC DNA]</scope>
    <source>
        <strain evidence="5">DSM 8271 / FlGlyR</strain>
    </source>
</reference>
<comment type="subcellular location">
    <subcellularLocation>
        <location evidence="3">Cytoplasm</location>
    </subcellularLocation>
</comment>
<dbReference type="Gene3D" id="3.40.140.10">
    <property type="entry name" value="Cytidine Deaminase, domain 2"/>
    <property type="match status" value="1"/>
</dbReference>
<dbReference type="GO" id="GO:0005737">
    <property type="term" value="C:cytoplasm"/>
    <property type="evidence" value="ECO:0007669"/>
    <property type="project" value="UniProtKB-SubCell"/>
</dbReference>
<dbReference type="Pfam" id="PF02634">
    <property type="entry name" value="FdhD-NarQ"/>
    <property type="match status" value="1"/>
</dbReference>
<evidence type="ECO:0000256" key="2">
    <source>
        <dbReference type="ARBA" id="ARBA00023150"/>
    </source>
</evidence>
<name>F0SUC2_SYNGF</name>
<dbReference type="InterPro" id="IPR016193">
    <property type="entry name" value="Cytidine_deaminase-like"/>
</dbReference>
<dbReference type="EMBL" id="CP002547">
    <property type="protein sequence ID" value="ADY56572.1"/>
    <property type="molecule type" value="Genomic_DNA"/>
</dbReference>
<protein>
    <recommendedName>
        <fullName evidence="3">Sulfur carrier protein FdhD</fullName>
    </recommendedName>
</protein>
<comment type="function">
    <text evidence="3">Required for formate dehydrogenase (FDH) activity. Acts as a sulfur carrier protein that transfers sulfur from IscS to the molybdenum cofactor prior to its insertion into FDH.</text>
</comment>
<dbReference type="NCBIfam" id="TIGR00129">
    <property type="entry name" value="fdhD_narQ"/>
    <property type="match status" value="1"/>
</dbReference>
<evidence type="ECO:0000256" key="1">
    <source>
        <dbReference type="ARBA" id="ARBA00022490"/>
    </source>
</evidence>
<keyword evidence="2 3" id="KW-0501">Molybdenum cofactor biosynthesis</keyword>
<organism evidence="4 5">
    <name type="scientific">Syntrophobotulus glycolicus (strain DSM 8271 / FlGlyR)</name>
    <dbReference type="NCBI Taxonomy" id="645991"/>
    <lineage>
        <taxon>Bacteria</taxon>
        <taxon>Bacillati</taxon>
        <taxon>Bacillota</taxon>
        <taxon>Clostridia</taxon>
        <taxon>Eubacteriales</taxon>
        <taxon>Desulfitobacteriaceae</taxon>
        <taxon>Syntrophobotulus</taxon>
    </lineage>
</organism>
<dbReference type="GO" id="GO:0006777">
    <property type="term" value="P:Mo-molybdopterin cofactor biosynthetic process"/>
    <property type="evidence" value="ECO:0007669"/>
    <property type="project" value="UniProtKB-UniRule"/>
</dbReference>
<reference evidence="5" key="2">
    <citation type="submission" date="2011-02" db="EMBL/GenBank/DDBJ databases">
        <title>The complete genome of Syntrophobotulus glycolicus DSM 8271.</title>
        <authorList>
            <person name="Lucas S."/>
            <person name="Copeland A."/>
            <person name="Lapidus A."/>
            <person name="Bruce D."/>
            <person name="Goodwin L."/>
            <person name="Pitluck S."/>
            <person name="Kyrpides N."/>
            <person name="Mavromatis K."/>
            <person name="Pagani I."/>
            <person name="Ivanova N."/>
            <person name="Mikhailova N."/>
            <person name="Chertkov O."/>
            <person name="Held B."/>
            <person name="Detter J.C."/>
            <person name="Tapia R."/>
            <person name="Han C."/>
            <person name="Land M."/>
            <person name="Hauser L."/>
            <person name="Markowitz V."/>
            <person name="Cheng J.-F."/>
            <person name="Hugenholtz P."/>
            <person name="Woyke T."/>
            <person name="Wu D."/>
            <person name="Spring S."/>
            <person name="Schroeder M."/>
            <person name="Brambilla E."/>
            <person name="Klenk H.-P."/>
            <person name="Eisen J.A."/>
        </authorList>
    </citation>
    <scope>NUCLEOTIDE SEQUENCE [LARGE SCALE GENOMIC DNA]</scope>
    <source>
        <strain evidence="5">DSM 8271 / FlGlyR</strain>
    </source>
</reference>
<dbReference type="GO" id="GO:0016783">
    <property type="term" value="F:sulfurtransferase activity"/>
    <property type="evidence" value="ECO:0007669"/>
    <property type="project" value="InterPro"/>
</dbReference>
<dbReference type="OrthoDB" id="9782042at2"/>